<dbReference type="OrthoDB" id="955690at2"/>
<keyword evidence="1" id="KW-0472">Membrane</keyword>
<name>A0A1M6EPT3_9BACT</name>
<evidence type="ECO:0000313" key="3">
    <source>
        <dbReference type="Proteomes" id="UP000184050"/>
    </source>
</evidence>
<proteinExistence type="predicted"/>
<protein>
    <submittedName>
        <fullName evidence="2">Uncharacterized protein</fullName>
    </submittedName>
</protein>
<dbReference type="AlphaFoldDB" id="A0A1M6EPT3"/>
<evidence type="ECO:0000256" key="1">
    <source>
        <dbReference type="SAM" id="Phobius"/>
    </source>
</evidence>
<dbReference type="EMBL" id="FQZE01000007">
    <property type="protein sequence ID" value="SHI87484.1"/>
    <property type="molecule type" value="Genomic_DNA"/>
</dbReference>
<dbReference type="Proteomes" id="UP000184050">
    <property type="component" value="Unassembled WGS sequence"/>
</dbReference>
<dbReference type="RefSeq" id="WP_073167320.1">
    <property type="nucleotide sequence ID" value="NZ_FQZE01000007.1"/>
</dbReference>
<reference evidence="2 3" key="1">
    <citation type="submission" date="2016-11" db="EMBL/GenBank/DDBJ databases">
        <authorList>
            <person name="Jaros S."/>
            <person name="Januszkiewicz K."/>
            <person name="Wedrychowicz H."/>
        </authorList>
    </citation>
    <scope>NUCLEOTIDE SEQUENCE [LARGE SCALE GENOMIC DNA]</scope>
    <source>
        <strain evidence="2 3">DSM 27063</strain>
    </source>
</reference>
<keyword evidence="1" id="KW-1133">Transmembrane helix</keyword>
<keyword evidence="1" id="KW-0812">Transmembrane</keyword>
<sequence length="165" mass="19116">MNTSQIVWVKNLLDSRYLLYQNGKQVGFLVNSAFKMYFTGELNGKRIFLNPRGFLNSNLNIFNSEKEKIGEIKFDFWKLRAKIYFSDSEEYEFAYTNIFHLNWIVAGNNKSVNYTSTISNGSFEFENFQDEKVALTGLAIKSYLVQHGYSISTVIFLLIVLLVVI</sequence>
<accession>A0A1M6EPT3</accession>
<keyword evidence="3" id="KW-1185">Reference proteome</keyword>
<organism evidence="2 3">
    <name type="scientific">Tangfeifania diversioriginum</name>
    <dbReference type="NCBI Taxonomy" id="1168035"/>
    <lineage>
        <taxon>Bacteria</taxon>
        <taxon>Pseudomonadati</taxon>
        <taxon>Bacteroidota</taxon>
        <taxon>Bacteroidia</taxon>
        <taxon>Marinilabiliales</taxon>
        <taxon>Prolixibacteraceae</taxon>
        <taxon>Tangfeifania</taxon>
    </lineage>
</organism>
<dbReference type="STRING" id="1168035.SAMN05444280_10776"/>
<evidence type="ECO:0000313" key="2">
    <source>
        <dbReference type="EMBL" id="SHI87484.1"/>
    </source>
</evidence>
<gene>
    <name evidence="2" type="ORF">SAMN05444280_10776</name>
</gene>
<feature type="transmembrane region" description="Helical" evidence="1">
    <location>
        <begin position="147"/>
        <end position="164"/>
    </location>
</feature>